<evidence type="ECO:0000256" key="1">
    <source>
        <dbReference type="SAM" id="MobiDB-lite"/>
    </source>
</evidence>
<feature type="compositionally biased region" description="Low complexity" evidence="1">
    <location>
        <begin position="105"/>
        <end position="126"/>
    </location>
</feature>
<feature type="compositionally biased region" description="Polar residues" evidence="1">
    <location>
        <begin position="62"/>
        <end position="79"/>
    </location>
</feature>
<accession>A0A915JGI4</accession>
<organism evidence="2 3">
    <name type="scientific">Romanomermis culicivorax</name>
    <name type="common">Nematode worm</name>
    <dbReference type="NCBI Taxonomy" id="13658"/>
    <lineage>
        <taxon>Eukaryota</taxon>
        <taxon>Metazoa</taxon>
        <taxon>Ecdysozoa</taxon>
        <taxon>Nematoda</taxon>
        <taxon>Enoplea</taxon>
        <taxon>Dorylaimia</taxon>
        <taxon>Mermithida</taxon>
        <taxon>Mermithoidea</taxon>
        <taxon>Mermithidae</taxon>
        <taxon>Romanomermis</taxon>
    </lineage>
</organism>
<dbReference type="PROSITE" id="PS00018">
    <property type="entry name" value="EF_HAND_1"/>
    <property type="match status" value="1"/>
</dbReference>
<feature type="region of interest" description="Disordered" evidence="1">
    <location>
        <begin position="13"/>
        <end position="143"/>
    </location>
</feature>
<sequence length="163" mass="18419">MFTIIYRRQKRYSCPTGPQYSSLSDKRSPLGDSSKALNNMAKMSSSSSTPHSHQQKRGSMMLMQQQTTWMASRNSSDSGCSRKDEDKDGEREIDLNEISTEIDSSMENMKLSNNNNWSSMKKSSLNESEKSMPAEKSKSVKIVKSLKKTIFSKRSGSTDDDNY</sequence>
<proteinExistence type="predicted"/>
<keyword evidence="2" id="KW-1185">Reference proteome</keyword>
<dbReference type="WBParaSite" id="nRc.2.0.1.t24758-RA">
    <property type="protein sequence ID" value="nRc.2.0.1.t24758-RA"/>
    <property type="gene ID" value="nRc.2.0.1.g24758"/>
</dbReference>
<feature type="compositionally biased region" description="Basic and acidic residues" evidence="1">
    <location>
        <begin position="80"/>
        <end position="94"/>
    </location>
</feature>
<reference evidence="3" key="1">
    <citation type="submission" date="2022-11" db="UniProtKB">
        <authorList>
            <consortium name="WormBaseParasite"/>
        </authorList>
    </citation>
    <scope>IDENTIFICATION</scope>
</reference>
<name>A0A915JGI4_ROMCU</name>
<feature type="compositionally biased region" description="Basic and acidic residues" evidence="1">
    <location>
        <begin position="127"/>
        <end position="138"/>
    </location>
</feature>
<dbReference type="Proteomes" id="UP000887565">
    <property type="component" value="Unplaced"/>
</dbReference>
<evidence type="ECO:0000313" key="2">
    <source>
        <dbReference type="Proteomes" id="UP000887565"/>
    </source>
</evidence>
<dbReference type="InterPro" id="IPR018247">
    <property type="entry name" value="EF_Hand_1_Ca_BS"/>
</dbReference>
<protein>
    <submittedName>
        <fullName evidence="3">Uncharacterized protein</fullName>
    </submittedName>
</protein>
<dbReference type="AlphaFoldDB" id="A0A915JGI4"/>
<evidence type="ECO:0000313" key="3">
    <source>
        <dbReference type="WBParaSite" id="nRc.2.0.1.t24758-RA"/>
    </source>
</evidence>